<name>A0A923E443_9ACTO</name>
<keyword evidence="1" id="KW-0812">Transmembrane</keyword>
<dbReference type="RefSeq" id="WP_184452012.1">
    <property type="nucleotide sequence ID" value="NZ_JACHMK010000001.1"/>
</dbReference>
<feature type="transmembrane region" description="Helical" evidence="1">
    <location>
        <begin position="326"/>
        <end position="345"/>
    </location>
</feature>
<gene>
    <name evidence="2" type="ORF">HD592_000765</name>
</gene>
<sequence length="357" mass="37498">MRWTSILSESWRDTVSGTSRALVWGIAVLALVTAAVSAEILQSHAVSLAAREYTAKGASIITLQAPGQIDPTACEALNEVQGVRAAGALAIEEERLRLSVLPSAPVPVATVTASFPTLLLPDSGFRPGAVISDQVAEATGAVPGDTIASDQGGLVVSGVYPYPDDGRASGYGYMILVPSNTRSVYDECWVDAWPQSDLVTGLVYSALVPAKDSQEATARLGQLNPVLGARFAGKDQFDARITRFSPIGVAAACLVLGFASVRLRRLQLASGLHAGASRRDMAGIVLVETLWWLGPAMLLSESAAIILMAGLGVIDDPAPLILTNRIIWAATVASLAGAAIGWSATREDHLFSYFKTR</sequence>
<evidence type="ECO:0000313" key="2">
    <source>
        <dbReference type="EMBL" id="MBB6334200.1"/>
    </source>
</evidence>
<feature type="transmembrane region" description="Helical" evidence="1">
    <location>
        <begin position="284"/>
        <end position="314"/>
    </location>
</feature>
<evidence type="ECO:0000256" key="1">
    <source>
        <dbReference type="SAM" id="Phobius"/>
    </source>
</evidence>
<dbReference type="EMBL" id="JACHMK010000001">
    <property type="protein sequence ID" value="MBB6334200.1"/>
    <property type="molecule type" value="Genomic_DNA"/>
</dbReference>
<keyword evidence="3" id="KW-1185">Reference proteome</keyword>
<feature type="transmembrane region" description="Helical" evidence="1">
    <location>
        <begin position="244"/>
        <end position="263"/>
    </location>
</feature>
<accession>A0A923E443</accession>
<comment type="caution">
    <text evidence="2">The sequence shown here is derived from an EMBL/GenBank/DDBJ whole genome shotgun (WGS) entry which is preliminary data.</text>
</comment>
<dbReference type="AlphaFoldDB" id="A0A923E443"/>
<keyword evidence="1" id="KW-1133">Transmembrane helix</keyword>
<keyword evidence="1" id="KW-0472">Membrane</keyword>
<organism evidence="2 3">
    <name type="scientific">Schaalia hyovaginalis</name>
    <dbReference type="NCBI Taxonomy" id="29316"/>
    <lineage>
        <taxon>Bacteria</taxon>
        <taxon>Bacillati</taxon>
        <taxon>Actinomycetota</taxon>
        <taxon>Actinomycetes</taxon>
        <taxon>Actinomycetales</taxon>
        <taxon>Actinomycetaceae</taxon>
        <taxon>Schaalia</taxon>
    </lineage>
</organism>
<evidence type="ECO:0000313" key="3">
    <source>
        <dbReference type="Proteomes" id="UP000617426"/>
    </source>
</evidence>
<reference evidence="2" key="1">
    <citation type="submission" date="2020-08" db="EMBL/GenBank/DDBJ databases">
        <title>Sequencing the genomes of 1000 actinobacteria strains.</title>
        <authorList>
            <person name="Klenk H.-P."/>
        </authorList>
    </citation>
    <scope>NUCLEOTIDE SEQUENCE</scope>
    <source>
        <strain evidence="2">DSM 10695</strain>
    </source>
</reference>
<proteinExistence type="predicted"/>
<dbReference type="Proteomes" id="UP000617426">
    <property type="component" value="Unassembled WGS sequence"/>
</dbReference>
<protein>
    <submittedName>
        <fullName evidence="2">Uncharacterized protein</fullName>
    </submittedName>
</protein>